<protein>
    <submittedName>
        <fullName evidence="2">Uncharacterized protein</fullName>
    </submittedName>
</protein>
<reference evidence="2 3" key="1">
    <citation type="journal article" date="2022" name="Nat. Genet.">
        <title>Improved pea reference genome and pan-genome highlight genomic features and evolutionary characteristics.</title>
        <authorList>
            <person name="Yang T."/>
            <person name="Liu R."/>
            <person name="Luo Y."/>
            <person name="Hu S."/>
            <person name="Wang D."/>
            <person name="Wang C."/>
            <person name="Pandey M.K."/>
            <person name="Ge S."/>
            <person name="Xu Q."/>
            <person name="Li N."/>
            <person name="Li G."/>
            <person name="Huang Y."/>
            <person name="Saxena R.K."/>
            <person name="Ji Y."/>
            <person name="Li M."/>
            <person name="Yan X."/>
            <person name="He Y."/>
            <person name="Liu Y."/>
            <person name="Wang X."/>
            <person name="Xiang C."/>
            <person name="Varshney R.K."/>
            <person name="Ding H."/>
            <person name="Gao S."/>
            <person name="Zong X."/>
        </authorList>
    </citation>
    <scope>NUCLEOTIDE SEQUENCE [LARGE SCALE GENOMIC DNA]</scope>
    <source>
        <strain evidence="2 3">cv. Zhongwan 6</strain>
    </source>
</reference>
<dbReference type="AlphaFoldDB" id="A0A9D5A4Y4"/>
<dbReference type="Pfam" id="PF02519">
    <property type="entry name" value="Auxin_inducible"/>
    <property type="match status" value="1"/>
</dbReference>
<dbReference type="GO" id="GO:0009733">
    <property type="term" value="P:response to auxin"/>
    <property type="evidence" value="ECO:0007669"/>
    <property type="project" value="InterPro"/>
</dbReference>
<comment type="caution">
    <text evidence="2">The sequence shown here is derived from an EMBL/GenBank/DDBJ whole genome shotgun (WGS) entry which is preliminary data.</text>
</comment>
<evidence type="ECO:0000313" key="2">
    <source>
        <dbReference type="EMBL" id="KAI5395649.1"/>
    </source>
</evidence>
<dbReference type="Proteomes" id="UP001058974">
    <property type="component" value="Chromosome 6"/>
</dbReference>
<proteinExistence type="inferred from homology"/>
<name>A0A9D5A4Y4_PEA</name>
<accession>A0A9D5A4Y4</accession>
<dbReference type="PANTHER" id="PTHR31374:SF188">
    <property type="entry name" value="SAUR-LIKE AUXIN-RESPONSIVE FAMILY PROTEIN"/>
    <property type="match status" value="1"/>
</dbReference>
<dbReference type="Gramene" id="Psat06G0199100-T1">
    <property type="protein sequence ID" value="KAI5395649.1"/>
    <property type="gene ID" value="KIW84_061991"/>
</dbReference>
<sequence length="111" mass="13009">MVHSFVEKIQKGISHFVHKRHGFSEELVADDVREGYFAVIAVKNGEVKRFIIGLEYLSDPEFLRLLDQAREEYDFIQKRSYFCPLSASTITDHFRWSKMSIRAQSTKLLKP</sequence>
<comment type="similarity">
    <text evidence="1">Belongs to the ARG7 family.</text>
</comment>
<organism evidence="2 3">
    <name type="scientific">Pisum sativum</name>
    <name type="common">Garden pea</name>
    <name type="synonym">Lathyrus oleraceus</name>
    <dbReference type="NCBI Taxonomy" id="3888"/>
    <lineage>
        <taxon>Eukaryota</taxon>
        <taxon>Viridiplantae</taxon>
        <taxon>Streptophyta</taxon>
        <taxon>Embryophyta</taxon>
        <taxon>Tracheophyta</taxon>
        <taxon>Spermatophyta</taxon>
        <taxon>Magnoliopsida</taxon>
        <taxon>eudicotyledons</taxon>
        <taxon>Gunneridae</taxon>
        <taxon>Pentapetalae</taxon>
        <taxon>rosids</taxon>
        <taxon>fabids</taxon>
        <taxon>Fabales</taxon>
        <taxon>Fabaceae</taxon>
        <taxon>Papilionoideae</taxon>
        <taxon>50 kb inversion clade</taxon>
        <taxon>NPAAA clade</taxon>
        <taxon>Hologalegina</taxon>
        <taxon>IRL clade</taxon>
        <taxon>Fabeae</taxon>
        <taxon>Lathyrus</taxon>
    </lineage>
</organism>
<dbReference type="InterPro" id="IPR003676">
    <property type="entry name" value="SAUR_fam"/>
</dbReference>
<keyword evidence="3" id="KW-1185">Reference proteome</keyword>
<dbReference type="EMBL" id="JAMSHJ010000006">
    <property type="protein sequence ID" value="KAI5395649.1"/>
    <property type="molecule type" value="Genomic_DNA"/>
</dbReference>
<evidence type="ECO:0000313" key="3">
    <source>
        <dbReference type="Proteomes" id="UP001058974"/>
    </source>
</evidence>
<gene>
    <name evidence="2" type="ORF">KIW84_061991</name>
</gene>
<evidence type="ECO:0000256" key="1">
    <source>
        <dbReference type="ARBA" id="ARBA00006974"/>
    </source>
</evidence>
<dbReference type="PANTHER" id="PTHR31374">
    <property type="entry name" value="AUXIN-INDUCED PROTEIN-LIKE-RELATED"/>
    <property type="match status" value="1"/>
</dbReference>